<name>A0ABV6ILL7_9PROT</name>
<dbReference type="PANTHER" id="PTHR42831:SF1">
    <property type="entry name" value="FE-S PROTEIN MATURATION AUXILIARY FACTOR YITW"/>
    <property type="match status" value="1"/>
</dbReference>
<dbReference type="InterPro" id="IPR052339">
    <property type="entry name" value="Fe-S_Maturation_MIP18"/>
</dbReference>
<feature type="domain" description="MIP18 family-like" evidence="2">
    <location>
        <begin position="28"/>
        <end position="99"/>
    </location>
</feature>
<protein>
    <submittedName>
        <fullName evidence="3">SUF system Fe-S cluster assembly protein</fullName>
    </submittedName>
</protein>
<dbReference type="Gene3D" id="3.30.300.130">
    <property type="entry name" value="Fe-S cluster assembly (FSCA)"/>
    <property type="match status" value="1"/>
</dbReference>
<dbReference type="EMBL" id="JBHLVZ010000002">
    <property type="protein sequence ID" value="MFC0384481.1"/>
    <property type="molecule type" value="Genomic_DNA"/>
</dbReference>
<dbReference type="NCBIfam" id="TIGR02945">
    <property type="entry name" value="SUF_assoc"/>
    <property type="match status" value="1"/>
</dbReference>
<sequence>MSEPLSSAGTHEAWSPDGPIPSTRVSEVAVLDAVKTVYDPEIPVDIYELGLVYAVEIADDGAVKIDMTLTTPSCPSAQELPGMVEDAVRTVPNVSSVKVEIVWDPPWDPSRMSEDAKLALNMY</sequence>
<proteinExistence type="predicted"/>
<organism evidence="3 4">
    <name type="scientific">Muricoccus vinaceus</name>
    <dbReference type="NCBI Taxonomy" id="424704"/>
    <lineage>
        <taxon>Bacteria</taxon>
        <taxon>Pseudomonadati</taxon>
        <taxon>Pseudomonadota</taxon>
        <taxon>Alphaproteobacteria</taxon>
        <taxon>Acetobacterales</taxon>
        <taxon>Roseomonadaceae</taxon>
        <taxon>Muricoccus</taxon>
    </lineage>
</organism>
<comment type="caution">
    <text evidence="3">The sequence shown here is derived from an EMBL/GenBank/DDBJ whole genome shotgun (WGS) entry which is preliminary data.</text>
</comment>
<dbReference type="RefSeq" id="WP_377048537.1">
    <property type="nucleotide sequence ID" value="NZ_JBHLVZ010000002.1"/>
</dbReference>
<dbReference type="InterPro" id="IPR014291">
    <property type="entry name" value="SUF_FeS_clus_asmbl-assoc"/>
</dbReference>
<evidence type="ECO:0000256" key="1">
    <source>
        <dbReference type="SAM" id="MobiDB-lite"/>
    </source>
</evidence>
<accession>A0ABV6ILL7</accession>
<keyword evidence="4" id="KW-1185">Reference proteome</keyword>
<feature type="region of interest" description="Disordered" evidence="1">
    <location>
        <begin position="1"/>
        <end position="22"/>
    </location>
</feature>
<dbReference type="Proteomes" id="UP001589789">
    <property type="component" value="Unassembled WGS sequence"/>
</dbReference>
<dbReference type="InterPro" id="IPR034904">
    <property type="entry name" value="FSCA_dom_sf"/>
</dbReference>
<reference evidence="3 4" key="1">
    <citation type="submission" date="2024-09" db="EMBL/GenBank/DDBJ databases">
        <authorList>
            <person name="Sun Q."/>
            <person name="Mori K."/>
        </authorList>
    </citation>
    <scope>NUCLEOTIDE SEQUENCE [LARGE SCALE GENOMIC DNA]</scope>
    <source>
        <strain evidence="3 4">CCM 7468</strain>
    </source>
</reference>
<evidence type="ECO:0000313" key="4">
    <source>
        <dbReference type="Proteomes" id="UP001589789"/>
    </source>
</evidence>
<dbReference type="SUPFAM" id="SSF117916">
    <property type="entry name" value="Fe-S cluster assembly (FSCA) domain-like"/>
    <property type="match status" value="1"/>
</dbReference>
<dbReference type="InterPro" id="IPR002744">
    <property type="entry name" value="MIP18-like"/>
</dbReference>
<gene>
    <name evidence="3" type="ORF">ACFFIC_02830</name>
</gene>
<dbReference type="PANTHER" id="PTHR42831">
    <property type="entry name" value="FE-S PROTEIN MATURATION AUXILIARY FACTOR YITW"/>
    <property type="match status" value="1"/>
</dbReference>
<dbReference type="Pfam" id="PF01883">
    <property type="entry name" value="FeS_assembly_P"/>
    <property type="match status" value="1"/>
</dbReference>
<evidence type="ECO:0000313" key="3">
    <source>
        <dbReference type="EMBL" id="MFC0384481.1"/>
    </source>
</evidence>
<evidence type="ECO:0000259" key="2">
    <source>
        <dbReference type="Pfam" id="PF01883"/>
    </source>
</evidence>